<dbReference type="AlphaFoldDB" id="S2LEV2"/>
<accession>S2LEV2</accession>
<dbReference type="EMBL" id="ASTJ01000018">
    <property type="protein sequence ID" value="EPC03261.1"/>
    <property type="molecule type" value="Genomic_DNA"/>
</dbReference>
<dbReference type="STRING" id="1121939.L861_04800"/>
<organism evidence="2 3">
    <name type="scientific">Litchfieldella anticariensis (strain DSM 16096 / CECT 5854 / CIP 108499 / LMG 22089 / FP35)</name>
    <name type="common">Halomonas anticariensis</name>
    <dbReference type="NCBI Taxonomy" id="1121939"/>
    <lineage>
        <taxon>Bacteria</taxon>
        <taxon>Pseudomonadati</taxon>
        <taxon>Pseudomonadota</taxon>
        <taxon>Gammaproteobacteria</taxon>
        <taxon>Oceanospirillales</taxon>
        <taxon>Halomonadaceae</taxon>
        <taxon>Litchfieldella</taxon>
    </lineage>
</organism>
<dbReference type="OrthoDB" id="9182628at2"/>
<reference evidence="2 3" key="1">
    <citation type="journal article" date="2013" name="Genome Announc.">
        <title>Draft genome sequence of the moderately halophilic gammaproteobacterium Halomonas anticariensis FP35.</title>
        <authorList>
            <person name="Tahrioui A."/>
            <person name="Quesada E."/>
            <person name="Llamas I."/>
        </authorList>
    </citation>
    <scope>NUCLEOTIDE SEQUENCE [LARGE SCALE GENOMIC DNA]</scope>
    <source>
        <strain evidence="3">DSM 16096 / CECT 5854 / LMG 22089 / FP35</strain>
    </source>
</reference>
<dbReference type="Proteomes" id="UP000014463">
    <property type="component" value="Unassembled WGS sequence"/>
</dbReference>
<gene>
    <name evidence="2" type="ORF">L861_04800</name>
</gene>
<feature type="non-terminal residue" evidence="2">
    <location>
        <position position="1"/>
    </location>
</feature>
<evidence type="ECO:0000313" key="2">
    <source>
        <dbReference type="EMBL" id="EPC03261.1"/>
    </source>
</evidence>
<dbReference type="PANTHER" id="PTHR33408:SF2">
    <property type="entry name" value="TRANSPOSASE DDE DOMAIN-CONTAINING PROTEIN"/>
    <property type="match status" value="1"/>
</dbReference>
<dbReference type="PATRIC" id="fig|1121939.11.peg.1341"/>
<proteinExistence type="predicted"/>
<dbReference type="PANTHER" id="PTHR33408">
    <property type="entry name" value="TRANSPOSASE"/>
    <property type="match status" value="1"/>
</dbReference>
<protein>
    <recommendedName>
        <fullName evidence="1">Transposase DDE domain-containing protein</fullName>
    </recommendedName>
</protein>
<feature type="domain" description="Transposase DDE" evidence="1">
    <location>
        <begin position="63"/>
        <end position="181"/>
    </location>
</feature>
<dbReference type="eggNOG" id="COG3039">
    <property type="taxonomic scope" value="Bacteria"/>
</dbReference>
<comment type="caution">
    <text evidence="2">The sequence shown here is derived from an EMBL/GenBank/DDBJ whole genome shotgun (WGS) entry which is preliminary data.</text>
</comment>
<name>S2LEV2_LITA3</name>
<dbReference type="RefSeq" id="WP_016415838.1">
    <property type="nucleotide sequence ID" value="NZ_KE332390.1"/>
</dbReference>
<dbReference type="InterPro" id="IPR025668">
    <property type="entry name" value="Tnp_DDE_dom"/>
</dbReference>
<keyword evidence="3" id="KW-1185">Reference proteome</keyword>
<sequence length="184" mass="21345">RRRFGFDVAAVGLDAGYFTAAICQGLEKRQLYGVIGYCRPSKPKGMMPKRLFVYDADQDGYRCPEGQTLRYATTNREGYRHYHSDPVWCRECPRLATCTRNQHYRKTVTRHVWEDAKERVGSRRLEPVGKRIYERRKETVERSFADAKQLHGYRYARMRGIAGMREQALLCAAAQNLKKMALAA</sequence>
<evidence type="ECO:0000259" key="1">
    <source>
        <dbReference type="Pfam" id="PF13751"/>
    </source>
</evidence>
<evidence type="ECO:0000313" key="3">
    <source>
        <dbReference type="Proteomes" id="UP000014463"/>
    </source>
</evidence>
<dbReference type="Pfam" id="PF13751">
    <property type="entry name" value="DDE_Tnp_1_6"/>
    <property type="match status" value="1"/>
</dbReference>